<dbReference type="GO" id="GO:0008270">
    <property type="term" value="F:zinc ion binding"/>
    <property type="evidence" value="ECO:0007669"/>
    <property type="project" value="UniProtKB-KW"/>
</dbReference>
<keyword evidence="7" id="KW-1185">Reference proteome</keyword>
<gene>
    <name evidence="6" type="ORF">E3N88_33635</name>
</gene>
<evidence type="ECO:0000256" key="2">
    <source>
        <dbReference type="ARBA" id="ARBA00022771"/>
    </source>
</evidence>
<comment type="caution">
    <text evidence="6">The sequence shown here is derived from an EMBL/GenBank/DDBJ whole genome shotgun (WGS) entry which is preliminary data.</text>
</comment>
<organism evidence="6 7">
    <name type="scientific">Mikania micrantha</name>
    <name type="common">bitter vine</name>
    <dbReference type="NCBI Taxonomy" id="192012"/>
    <lineage>
        <taxon>Eukaryota</taxon>
        <taxon>Viridiplantae</taxon>
        <taxon>Streptophyta</taxon>
        <taxon>Embryophyta</taxon>
        <taxon>Tracheophyta</taxon>
        <taxon>Spermatophyta</taxon>
        <taxon>Magnoliopsida</taxon>
        <taxon>eudicotyledons</taxon>
        <taxon>Gunneridae</taxon>
        <taxon>Pentapetalae</taxon>
        <taxon>asterids</taxon>
        <taxon>campanulids</taxon>
        <taxon>Asterales</taxon>
        <taxon>Asteraceae</taxon>
        <taxon>Asteroideae</taxon>
        <taxon>Heliantheae alliance</taxon>
        <taxon>Eupatorieae</taxon>
        <taxon>Mikania</taxon>
    </lineage>
</organism>
<evidence type="ECO:0000259" key="5">
    <source>
        <dbReference type="PROSITE" id="PS51999"/>
    </source>
</evidence>
<keyword evidence="2 4" id="KW-0863">Zinc-finger</keyword>
<evidence type="ECO:0000313" key="6">
    <source>
        <dbReference type="EMBL" id="KAD3338114.1"/>
    </source>
</evidence>
<keyword evidence="1" id="KW-0479">Metal-binding</keyword>
<dbReference type="OrthoDB" id="2822301at2759"/>
<protein>
    <recommendedName>
        <fullName evidence="5">GRF-type domain-containing protein</fullName>
    </recommendedName>
</protein>
<dbReference type="PROSITE" id="PS51999">
    <property type="entry name" value="ZF_GRF"/>
    <property type="match status" value="1"/>
</dbReference>
<dbReference type="InterPro" id="IPR010666">
    <property type="entry name" value="Znf_GRF"/>
</dbReference>
<evidence type="ECO:0000256" key="1">
    <source>
        <dbReference type="ARBA" id="ARBA00022723"/>
    </source>
</evidence>
<sequence>MVVCHCGRFAIVRTSWTDQNPGRRFYSCLMQGTKCRFIGWVDPPMCPRSKEIIPGLLKSKNKVDLDVKTLEDRIRTKV</sequence>
<evidence type="ECO:0000256" key="4">
    <source>
        <dbReference type="PROSITE-ProRule" id="PRU01343"/>
    </source>
</evidence>
<name>A0A5N6MBZ9_9ASTR</name>
<accession>A0A5N6MBZ9</accession>
<keyword evidence="3" id="KW-0862">Zinc</keyword>
<evidence type="ECO:0000313" key="7">
    <source>
        <dbReference type="Proteomes" id="UP000326396"/>
    </source>
</evidence>
<dbReference type="EMBL" id="SZYD01000016">
    <property type="protein sequence ID" value="KAD3338114.1"/>
    <property type="molecule type" value="Genomic_DNA"/>
</dbReference>
<reference evidence="6 7" key="1">
    <citation type="submission" date="2019-05" db="EMBL/GenBank/DDBJ databases">
        <title>Mikania micrantha, genome provides insights into the molecular mechanism of rapid growth.</title>
        <authorList>
            <person name="Liu B."/>
        </authorList>
    </citation>
    <scope>NUCLEOTIDE SEQUENCE [LARGE SCALE GENOMIC DNA]</scope>
    <source>
        <strain evidence="6">NLD-2019</strain>
        <tissue evidence="6">Leaf</tissue>
    </source>
</reference>
<dbReference type="Pfam" id="PF06839">
    <property type="entry name" value="Zn_ribbon_GRF"/>
    <property type="match status" value="1"/>
</dbReference>
<dbReference type="PANTHER" id="PTHR33248">
    <property type="entry name" value="ZINC ION-BINDING PROTEIN"/>
    <property type="match status" value="1"/>
</dbReference>
<evidence type="ECO:0000256" key="3">
    <source>
        <dbReference type="ARBA" id="ARBA00022833"/>
    </source>
</evidence>
<feature type="domain" description="GRF-type" evidence="5">
    <location>
        <begin position="4"/>
        <end position="44"/>
    </location>
</feature>
<dbReference type="AlphaFoldDB" id="A0A5N6MBZ9"/>
<proteinExistence type="predicted"/>
<dbReference type="Proteomes" id="UP000326396">
    <property type="component" value="Linkage Group LG6"/>
</dbReference>